<dbReference type="Pfam" id="PF04828">
    <property type="entry name" value="GFA"/>
    <property type="match status" value="1"/>
</dbReference>
<dbReference type="PANTHER" id="PTHR28620">
    <property type="entry name" value="CENTROMERE PROTEIN V"/>
    <property type="match status" value="1"/>
</dbReference>
<name>A0ABQ9F8N7_TEGGR</name>
<gene>
    <name evidence="5" type="ORF">KUTeg_009969</name>
</gene>
<evidence type="ECO:0000256" key="3">
    <source>
        <dbReference type="ARBA" id="ARBA00022833"/>
    </source>
</evidence>
<dbReference type="InterPro" id="IPR011057">
    <property type="entry name" value="Mss4-like_sf"/>
</dbReference>
<evidence type="ECO:0000256" key="2">
    <source>
        <dbReference type="ARBA" id="ARBA00022723"/>
    </source>
</evidence>
<dbReference type="PANTHER" id="PTHR28620:SF1">
    <property type="entry name" value="CENP-V_GFA DOMAIN-CONTAINING PROTEIN"/>
    <property type="match status" value="1"/>
</dbReference>
<feature type="domain" description="CENP-V/GFA" evidence="4">
    <location>
        <begin position="1"/>
        <end position="102"/>
    </location>
</feature>
<dbReference type="InterPro" id="IPR006913">
    <property type="entry name" value="CENP-V/GFA"/>
</dbReference>
<accession>A0ABQ9F8N7</accession>
<dbReference type="SUPFAM" id="SSF51316">
    <property type="entry name" value="Mss4-like"/>
    <property type="match status" value="1"/>
</dbReference>
<evidence type="ECO:0000256" key="1">
    <source>
        <dbReference type="ARBA" id="ARBA00005495"/>
    </source>
</evidence>
<proteinExistence type="inferred from homology"/>
<reference evidence="5 6" key="1">
    <citation type="submission" date="2022-12" db="EMBL/GenBank/DDBJ databases">
        <title>Chromosome-level genome of Tegillarca granosa.</title>
        <authorList>
            <person name="Kim J."/>
        </authorList>
    </citation>
    <scope>NUCLEOTIDE SEQUENCE [LARGE SCALE GENOMIC DNA]</scope>
    <source>
        <strain evidence="5">Teg-2019</strain>
        <tissue evidence="5">Adductor muscle</tissue>
    </source>
</reference>
<dbReference type="PROSITE" id="PS51891">
    <property type="entry name" value="CENP_V_GFA"/>
    <property type="match status" value="1"/>
</dbReference>
<comment type="caution">
    <text evidence="5">The sequence shown here is derived from an EMBL/GenBank/DDBJ whole genome shotgun (WGS) entry which is preliminary data.</text>
</comment>
<dbReference type="Proteomes" id="UP001217089">
    <property type="component" value="Unassembled WGS sequence"/>
</dbReference>
<evidence type="ECO:0000259" key="4">
    <source>
        <dbReference type="PROSITE" id="PS51891"/>
    </source>
</evidence>
<keyword evidence="6" id="KW-1185">Reference proteome</keyword>
<evidence type="ECO:0000313" key="5">
    <source>
        <dbReference type="EMBL" id="KAJ8312596.1"/>
    </source>
</evidence>
<keyword evidence="2" id="KW-0479">Metal-binding</keyword>
<organism evidence="5 6">
    <name type="scientific">Tegillarca granosa</name>
    <name type="common">Malaysian cockle</name>
    <name type="synonym">Anadara granosa</name>
    <dbReference type="NCBI Taxonomy" id="220873"/>
    <lineage>
        <taxon>Eukaryota</taxon>
        <taxon>Metazoa</taxon>
        <taxon>Spiralia</taxon>
        <taxon>Lophotrochozoa</taxon>
        <taxon>Mollusca</taxon>
        <taxon>Bivalvia</taxon>
        <taxon>Autobranchia</taxon>
        <taxon>Pteriomorphia</taxon>
        <taxon>Arcoida</taxon>
        <taxon>Arcoidea</taxon>
        <taxon>Arcidae</taxon>
        <taxon>Tegillarca</taxon>
    </lineage>
</organism>
<dbReference type="Gene3D" id="2.170.150.70">
    <property type="match status" value="1"/>
</dbReference>
<comment type="similarity">
    <text evidence="1">Belongs to the Gfa family.</text>
</comment>
<sequence length="117" mass="13637">MYDLKLWRLNIFKCTTAICEKKQNRHFVVPASKFKLLQGQESLTIYTFNTHKAKHMFCKTCGVQSFYIPRSNPDGYGVMPHCLDKGTVQSSNINYFDGQNWEDFIEKSDIRQKSVDS</sequence>
<dbReference type="EMBL" id="JARBDR010000440">
    <property type="protein sequence ID" value="KAJ8312596.1"/>
    <property type="molecule type" value="Genomic_DNA"/>
</dbReference>
<evidence type="ECO:0000313" key="6">
    <source>
        <dbReference type="Proteomes" id="UP001217089"/>
    </source>
</evidence>
<dbReference type="InterPro" id="IPR052355">
    <property type="entry name" value="CENP-V-like"/>
</dbReference>
<protein>
    <recommendedName>
        <fullName evidence="4">CENP-V/GFA domain-containing protein</fullName>
    </recommendedName>
</protein>
<keyword evidence="3" id="KW-0862">Zinc</keyword>